<dbReference type="PANTHER" id="PTHR41260:SF1">
    <property type="entry name" value="PROTEIN ECSC"/>
    <property type="match status" value="1"/>
</dbReference>
<gene>
    <name evidence="2" type="ORF">G7Y82_06515</name>
</gene>
<proteinExistence type="predicted"/>
<name>A0A970B5U6_9GAMM</name>
<evidence type="ECO:0000313" key="3">
    <source>
        <dbReference type="Proteomes" id="UP000653472"/>
    </source>
</evidence>
<dbReference type="PANTHER" id="PTHR41260">
    <property type="entry name" value="PROTEIN ECSC"/>
    <property type="match status" value="1"/>
</dbReference>
<keyword evidence="1" id="KW-1133">Transmembrane helix</keyword>
<keyword evidence="1" id="KW-0472">Membrane</keyword>
<dbReference type="InterPro" id="IPR024787">
    <property type="entry name" value="EcsC"/>
</dbReference>
<comment type="caution">
    <text evidence="2">The sequence shown here is derived from an EMBL/GenBank/DDBJ whole genome shotgun (WGS) entry which is preliminary data.</text>
</comment>
<protein>
    <submittedName>
        <fullName evidence="2">EcsC family protein</fullName>
    </submittedName>
</protein>
<dbReference type="Proteomes" id="UP000653472">
    <property type="component" value="Unassembled WGS sequence"/>
</dbReference>
<organism evidence="2 3">
    <name type="scientific">Solimonas marina</name>
    <dbReference type="NCBI Taxonomy" id="2714601"/>
    <lineage>
        <taxon>Bacteria</taxon>
        <taxon>Pseudomonadati</taxon>
        <taxon>Pseudomonadota</taxon>
        <taxon>Gammaproteobacteria</taxon>
        <taxon>Nevskiales</taxon>
        <taxon>Nevskiaceae</taxon>
        <taxon>Solimonas</taxon>
    </lineage>
</organism>
<keyword evidence="1" id="KW-0812">Transmembrane</keyword>
<dbReference type="AlphaFoldDB" id="A0A970B5U6"/>
<feature type="transmembrane region" description="Helical" evidence="1">
    <location>
        <begin position="229"/>
        <end position="250"/>
    </location>
</feature>
<dbReference type="EMBL" id="JAAVXB010000003">
    <property type="protein sequence ID" value="NKF21965.1"/>
    <property type="molecule type" value="Genomic_DNA"/>
</dbReference>
<evidence type="ECO:0000313" key="2">
    <source>
        <dbReference type="EMBL" id="NKF21965.1"/>
    </source>
</evidence>
<evidence type="ECO:0000256" key="1">
    <source>
        <dbReference type="SAM" id="Phobius"/>
    </source>
</evidence>
<reference evidence="2" key="1">
    <citation type="submission" date="2020-03" db="EMBL/GenBank/DDBJ databases">
        <title>Solimonas marina sp. nov., isolated from deep seawater of the Pacific Ocean.</title>
        <authorList>
            <person name="Liu X."/>
            <person name="Lai Q."/>
            <person name="Sun F."/>
            <person name="Gai Y."/>
            <person name="Li G."/>
            <person name="Shao Z."/>
        </authorList>
    </citation>
    <scope>NUCLEOTIDE SEQUENCE</scope>
    <source>
        <strain evidence="2">C16B3</strain>
    </source>
</reference>
<dbReference type="Pfam" id="PF12787">
    <property type="entry name" value="EcsC"/>
    <property type="match status" value="1"/>
</dbReference>
<accession>A0A970B5U6</accession>
<feature type="transmembrane region" description="Helical" evidence="1">
    <location>
        <begin position="106"/>
        <end position="126"/>
    </location>
</feature>
<sequence length="282" mass="30821">MSKRKPKLSEYEQSQLQAIEQWRDAPPDWGTRAMRTPTRIASFAAQKLVPARVLRATMRGVDRAAGWSAVHRDVLKAAGVADLAQLRERPLEDCDRLAQRIELRSMALGGTGGAVFGFAGALGIAADVPTLIALALRTIHRTAYCYGEDWRVPERKGLAIGVFALASANTLEEKQTAWQAWAEGGDLFVEAWRDGIERVAERHLAKGAAQLSLKSLADRIGVNLAKRSLFGLGLMPVIGAVIGSAINAGYMQDIAEISQRALQYRWLQARYPDLHKVLAGPV</sequence>
<dbReference type="RefSeq" id="WP_168147229.1">
    <property type="nucleotide sequence ID" value="NZ_JAAVXB010000003.1"/>
</dbReference>
<keyword evidence="3" id="KW-1185">Reference proteome</keyword>